<proteinExistence type="predicted"/>
<protein>
    <submittedName>
        <fullName evidence="1">Uncharacterized protein</fullName>
    </submittedName>
</protein>
<sequence length="98" mass="10810">MSKSTSYHEKLIKDLQDPLEAAAYIEVVIEEGDPKMLNKALKNVIEAQGGMDRFSVGVQQSYEKFAQILSEKGEIEFYSLSTLLDALGLQLAVTVKSA</sequence>
<organism evidence="1 2">
    <name type="scientific">Trichormus variabilis SAG 1403-4b</name>
    <dbReference type="NCBI Taxonomy" id="447716"/>
    <lineage>
        <taxon>Bacteria</taxon>
        <taxon>Bacillati</taxon>
        <taxon>Cyanobacteriota</taxon>
        <taxon>Cyanophyceae</taxon>
        <taxon>Nostocales</taxon>
        <taxon>Nostocaceae</taxon>
        <taxon>Trichormus</taxon>
    </lineage>
</organism>
<dbReference type="Proteomes" id="UP000276103">
    <property type="component" value="Unassembled WGS sequence"/>
</dbReference>
<reference evidence="1 2" key="1">
    <citation type="journal article" date="2019" name="Genome Biol. Evol.">
        <title>Day and night: Metabolic profiles and evolutionary relationships of six axenic non-marine cyanobacteria.</title>
        <authorList>
            <person name="Will S.E."/>
            <person name="Henke P."/>
            <person name="Boedeker C."/>
            <person name="Huang S."/>
            <person name="Brinkmann H."/>
            <person name="Rohde M."/>
            <person name="Jarek M."/>
            <person name="Friedl T."/>
            <person name="Seufert S."/>
            <person name="Schumacher M."/>
            <person name="Overmann J."/>
            <person name="Neumann-Schaal M."/>
            <person name="Petersen J."/>
        </authorList>
    </citation>
    <scope>NUCLEOTIDE SEQUENCE [LARGE SCALE GENOMIC DNA]</scope>
    <source>
        <strain evidence="1 2">SAG 1403-4b</strain>
    </source>
</reference>
<dbReference type="RefSeq" id="WP_127056676.1">
    <property type="nucleotide sequence ID" value="NZ_RSCM01000024.1"/>
</dbReference>
<dbReference type="AlphaFoldDB" id="A0A433UFX8"/>
<comment type="caution">
    <text evidence="1">The sequence shown here is derived from an EMBL/GenBank/DDBJ whole genome shotgun (WGS) entry which is preliminary data.</text>
</comment>
<keyword evidence="2" id="KW-1185">Reference proteome</keyword>
<dbReference type="EMBL" id="RSCM01000024">
    <property type="protein sequence ID" value="RUS92752.1"/>
    <property type="molecule type" value="Genomic_DNA"/>
</dbReference>
<evidence type="ECO:0000313" key="2">
    <source>
        <dbReference type="Proteomes" id="UP000276103"/>
    </source>
</evidence>
<dbReference type="OrthoDB" id="574031at2"/>
<name>A0A433UFX8_ANAVA</name>
<gene>
    <name evidence="1" type="ORF">DSM107003_48750</name>
</gene>
<evidence type="ECO:0000313" key="1">
    <source>
        <dbReference type="EMBL" id="RUS92752.1"/>
    </source>
</evidence>
<accession>A0A433UFX8</accession>